<evidence type="ECO:0000256" key="2">
    <source>
        <dbReference type="ARBA" id="ARBA00006434"/>
    </source>
</evidence>
<protein>
    <submittedName>
        <fullName evidence="8">Uncharacterized protein</fullName>
    </submittedName>
</protein>
<comment type="similarity">
    <text evidence="2 6">Belongs to the sodium:solute symporter (SSF) (TC 2.A.21) family.</text>
</comment>
<evidence type="ECO:0000313" key="8">
    <source>
        <dbReference type="EMBL" id="OBS70083.1"/>
    </source>
</evidence>
<evidence type="ECO:0000256" key="3">
    <source>
        <dbReference type="ARBA" id="ARBA00022692"/>
    </source>
</evidence>
<evidence type="ECO:0000256" key="1">
    <source>
        <dbReference type="ARBA" id="ARBA00004141"/>
    </source>
</evidence>
<evidence type="ECO:0000313" key="9">
    <source>
        <dbReference type="Proteomes" id="UP000092124"/>
    </source>
</evidence>
<dbReference type="Proteomes" id="UP000092124">
    <property type="component" value="Unassembled WGS sequence"/>
</dbReference>
<dbReference type="GO" id="GO:0005886">
    <property type="term" value="C:plasma membrane"/>
    <property type="evidence" value="ECO:0007669"/>
    <property type="project" value="TreeGrafter"/>
</dbReference>
<feature type="transmembrane region" description="Helical" evidence="7">
    <location>
        <begin position="29"/>
        <end position="48"/>
    </location>
</feature>
<dbReference type="GO" id="GO:0005412">
    <property type="term" value="F:D-glucose:sodium symporter activity"/>
    <property type="evidence" value="ECO:0007669"/>
    <property type="project" value="TreeGrafter"/>
</dbReference>
<feature type="transmembrane region" description="Helical" evidence="7">
    <location>
        <begin position="60"/>
        <end position="77"/>
    </location>
</feature>
<organism evidence="8 9">
    <name type="scientific">Neotoma lepida</name>
    <name type="common">Desert woodrat</name>
    <dbReference type="NCBI Taxonomy" id="56216"/>
    <lineage>
        <taxon>Eukaryota</taxon>
        <taxon>Metazoa</taxon>
        <taxon>Chordata</taxon>
        <taxon>Craniata</taxon>
        <taxon>Vertebrata</taxon>
        <taxon>Euteleostomi</taxon>
        <taxon>Mammalia</taxon>
        <taxon>Eutheria</taxon>
        <taxon>Euarchontoglires</taxon>
        <taxon>Glires</taxon>
        <taxon>Rodentia</taxon>
        <taxon>Myomorpha</taxon>
        <taxon>Muroidea</taxon>
        <taxon>Cricetidae</taxon>
        <taxon>Neotominae</taxon>
        <taxon>Neotoma</taxon>
    </lineage>
</organism>
<dbReference type="PANTHER" id="PTHR11819:SF112">
    <property type="entry name" value="GLUCOSE SENSOR PROTEIN SLC5A4-RELATED"/>
    <property type="match status" value="1"/>
</dbReference>
<keyword evidence="4 7" id="KW-1133">Transmembrane helix</keyword>
<keyword evidence="9" id="KW-1185">Reference proteome</keyword>
<gene>
    <name evidence="8" type="ORF">A6R68_01373</name>
</gene>
<keyword evidence="3 7" id="KW-0812">Transmembrane</keyword>
<feature type="transmembrane region" description="Helical" evidence="7">
    <location>
        <begin position="83"/>
        <end position="105"/>
    </location>
</feature>
<dbReference type="EMBL" id="LZPO01066436">
    <property type="protein sequence ID" value="OBS70083.1"/>
    <property type="molecule type" value="Genomic_DNA"/>
</dbReference>
<evidence type="ECO:0000256" key="6">
    <source>
        <dbReference type="RuleBase" id="RU362091"/>
    </source>
</evidence>
<dbReference type="InterPro" id="IPR038377">
    <property type="entry name" value="Na/Glc_symporter_sf"/>
</dbReference>
<proteinExistence type="inferred from homology"/>
<dbReference type="STRING" id="56216.A0A1A6GUR8"/>
<dbReference type="OrthoDB" id="9809346at2759"/>
<keyword evidence="5 7" id="KW-0472">Membrane</keyword>
<name>A0A1A6GUR8_NEOLE</name>
<dbReference type="PROSITE" id="PS50283">
    <property type="entry name" value="NA_SOLUT_SYMP_3"/>
    <property type="match status" value="1"/>
</dbReference>
<dbReference type="Pfam" id="PF00474">
    <property type="entry name" value="SSF"/>
    <property type="match status" value="1"/>
</dbReference>
<dbReference type="InterPro" id="IPR001734">
    <property type="entry name" value="Na/solute_symporter"/>
</dbReference>
<sequence length="152" mass="15914">MASTVSSSTSTASSELSLPSENINNAADISVIVIYFLVVIAVGVWMAASLFASNIDSGHFVGLAGTGAASGIAVTAFESHSFLLLLILGWFFVPIYIKAGVMTMPEYLRKRFGGKRLQIDLSVLNLFICVALRISVSSLPPGIGDLPIGASC</sequence>
<dbReference type="PANTHER" id="PTHR11819">
    <property type="entry name" value="SOLUTE CARRIER FAMILY 5"/>
    <property type="match status" value="1"/>
</dbReference>
<comment type="caution">
    <text evidence="8">The sequence shown here is derived from an EMBL/GenBank/DDBJ whole genome shotgun (WGS) entry which is preliminary data.</text>
</comment>
<comment type="subcellular location">
    <subcellularLocation>
        <location evidence="1">Membrane</location>
        <topology evidence="1">Multi-pass membrane protein</topology>
    </subcellularLocation>
</comment>
<evidence type="ECO:0000256" key="7">
    <source>
        <dbReference type="SAM" id="Phobius"/>
    </source>
</evidence>
<reference evidence="8 9" key="1">
    <citation type="submission" date="2016-06" db="EMBL/GenBank/DDBJ databases">
        <title>The Draft Genome Sequence and Annotation of the Desert Woodrat Neotoma lepida.</title>
        <authorList>
            <person name="Campbell M."/>
            <person name="Oakeson K.F."/>
            <person name="Yandell M."/>
            <person name="Halpert J.R."/>
            <person name="Dearing D."/>
        </authorList>
    </citation>
    <scope>NUCLEOTIDE SEQUENCE [LARGE SCALE GENOMIC DNA]</scope>
    <source>
        <strain evidence="8">417</strain>
        <tissue evidence="8">Liver</tissue>
    </source>
</reference>
<accession>A0A1A6GUR8</accession>
<feature type="transmembrane region" description="Helical" evidence="7">
    <location>
        <begin position="117"/>
        <end position="136"/>
    </location>
</feature>
<evidence type="ECO:0000256" key="4">
    <source>
        <dbReference type="ARBA" id="ARBA00022989"/>
    </source>
</evidence>
<dbReference type="Gene3D" id="1.20.1730.10">
    <property type="entry name" value="Sodium/glucose cotransporter"/>
    <property type="match status" value="1"/>
</dbReference>
<dbReference type="AlphaFoldDB" id="A0A1A6GUR8"/>
<evidence type="ECO:0000256" key="5">
    <source>
        <dbReference type="ARBA" id="ARBA00023136"/>
    </source>
</evidence>